<evidence type="ECO:0000256" key="3">
    <source>
        <dbReference type="ARBA" id="ARBA00022801"/>
    </source>
</evidence>
<gene>
    <name evidence="7" type="ORF">FHS27_003791</name>
</gene>
<dbReference type="GO" id="GO:0046872">
    <property type="term" value="F:metal ion binding"/>
    <property type="evidence" value="ECO:0007669"/>
    <property type="project" value="UniProtKB-KW"/>
</dbReference>
<keyword evidence="2" id="KW-0479">Metal-binding</keyword>
<keyword evidence="5" id="KW-0732">Signal</keyword>
<dbReference type="Pfam" id="PF00884">
    <property type="entry name" value="Sulfatase"/>
    <property type="match status" value="1"/>
</dbReference>
<dbReference type="GO" id="GO:0004065">
    <property type="term" value="F:arylsulfatase activity"/>
    <property type="evidence" value="ECO:0007669"/>
    <property type="project" value="TreeGrafter"/>
</dbReference>
<dbReference type="InterPro" id="IPR024607">
    <property type="entry name" value="Sulfatase_CS"/>
</dbReference>
<dbReference type="PANTHER" id="PTHR42693">
    <property type="entry name" value="ARYLSULFATASE FAMILY MEMBER"/>
    <property type="match status" value="1"/>
</dbReference>
<evidence type="ECO:0000313" key="7">
    <source>
        <dbReference type="EMBL" id="MBB3207964.1"/>
    </source>
</evidence>
<dbReference type="CDD" id="cd16146">
    <property type="entry name" value="ARS_like"/>
    <property type="match status" value="1"/>
</dbReference>
<proteinExistence type="inferred from homology"/>
<evidence type="ECO:0000256" key="4">
    <source>
        <dbReference type="ARBA" id="ARBA00022837"/>
    </source>
</evidence>
<evidence type="ECO:0000256" key="5">
    <source>
        <dbReference type="SAM" id="SignalP"/>
    </source>
</evidence>
<dbReference type="PANTHER" id="PTHR42693:SF53">
    <property type="entry name" value="ENDO-4-O-SULFATASE"/>
    <property type="match status" value="1"/>
</dbReference>
<sequence>MMIIRTIAFLILLGTSCHSLVRVNADTNSATRPNVVLVMTDDQGYGDLSCHGNPILKTPNIDRLSANSIRFTDFHVSPFCTPTRAALMTGNYPGYTGAYRTSSGRTMMHRDEKTIANLFGDNGYVTGMVGKWHLGDNAPHRPQDRGFQDVVWHRCGGVGQASDYWGNDYFDDTYERNGRFEKFEGYCTDVWFREGIRFIEENQTKPFFLYLALNAPHGPYRVPPEWAEPYTGNRSVTNPNFYGMIANIDHNVGILRDRIARLGLAENTILIFMTDNGTASGAKFDGLDSEAKLGYNAGMRGKKSSLYDGGHRVPFFLHWPQAGLVGGKDVHTQAAHIDVLPTLADLCGIPVSDDYKPNGISLKPLLEHTKLDDAQRSESEPELPRDHHVVQFHAGAHARAFPPQPLEYSVVMDHRWRLVNSNGQGLFDILADPAQRNNVADEHPEVVTRLRTAYQSFWEKVSPRLTPVRIDVGNPTNNPTVLCSQDWYMPSGNPPWNFGSIARRPRVTGPWMLDVRKAGRYRITLRQMPKEADKPIVAVRAKLEIAGQTHELDVKPDSRGVVFDIELPTGPTELVTWFYDNNGKAGGAYFTEVESF</sequence>
<reference evidence="7 8" key="1">
    <citation type="submission" date="2020-08" db="EMBL/GenBank/DDBJ databases">
        <title>Genomic Encyclopedia of Type Strains, Phase III (KMG-III): the genomes of soil and plant-associated and newly described type strains.</title>
        <authorList>
            <person name="Whitman W."/>
        </authorList>
    </citation>
    <scope>NUCLEOTIDE SEQUENCE [LARGE SCALE GENOMIC DNA]</scope>
    <source>
        <strain evidence="7 8">CECT 8075</strain>
    </source>
</reference>
<dbReference type="Gene3D" id="3.30.1120.10">
    <property type="match status" value="1"/>
</dbReference>
<dbReference type="Proteomes" id="UP000536179">
    <property type="component" value="Unassembled WGS sequence"/>
</dbReference>
<dbReference type="PROSITE" id="PS00149">
    <property type="entry name" value="SULFATASE_2"/>
    <property type="match status" value="1"/>
</dbReference>
<dbReference type="SUPFAM" id="SSF53649">
    <property type="entry name" value="Alkaline phosphatase-like"/>
    <property type="match status" value="1"/>
</dbReference>
<keyword evidence="4" id="KW-0106">Calcium</keyword>
<feature type="chain" id="PRO_5030707995" evidence="5">
    <location>
        <begin position="22"/>
        <end position="596"/>
    </location>
</feature>
<dbReference type="RefSeq" id="WP_246420044.1">
    <property type="nucleotide sequence ID" value="NZ_JACHXU010000013.1"/>
</dbReference>
<dbReference type="InterPro" id="IPR050738">
    <property type="entry name" value="Sulfatase"/>
</dbReference>
<organism evidence="7 8">
    <name type="scientific">Aporhodopirellula rubra</name>
    <dbReference type="NCBI Taxonomy" id="980271"/>
    <lineage>
        <taxon>Bacteria</taxon>
        <taxon>Pseudomonadati</taxon>
        <taxon>Planctomycetota</taxon>
        <taxon>Planctomycetia</taxon>
        <taxon>Pirellulales</taxon>
        <taxon>Pirellulaceae</taxon>
        <taxon>Aporhodopirellula</taxon>
    </lineage>
</organism>
<accession>A0A7W5E1B4</accession>
<keyword evidence="8" id="KW-1185">Reference proteome</keyword>
<dbReference type="AlphaFoldDB" id="A0A7W5E1B4"/>
<dbReference type="FunFam" id="3.40.720.10:FF:000070">
    <property type="entry name" value="Arylsulfatase A"/>
    <property type="match status" value="1"/>
</dbReference>
<dbReference type="PROSITE" id="PS51257">
    <property type="entry name" value="PROKAR_LIPOPROTEIN"/>
    <property type="match status" value="1"/>
</dbReference>
<evidence type="ECO:0000256" key="1">
    <source>
        <dbReference type="ARBA" id="ARBA00008779"/>
    </source>
</evidence>
<dbReference type="InterPro" id="IPR017850">
    <property type="entry name" value="Alkaline_phosphatase_core_sf"/>
</dbReference>
<name>A0A7W5E1B4_9BACT</name>
<protein>
    <submittedName>
        <fullName evidence="7">Arylsulfatase A-like enzyme</fullName>
    </submittedName>
</protein>
<comment type="caution">
    <text evidence="7">The sequence shown here is derived from an EMBL/GenBank/DDBJ whole genome shotgun (WGS) entry which is preliminary data.</text>
</comment>
<dbReference type="Gene3D" id="3.40.720.10">
    <property type="entry name" value="Alkaline Phosphatase, subunit A"/>
    <property type="match status" value="1"/>
</dbReference>
<dbReference type="InterPro" id="IPR000917">
    <property type="entry name" value="Sulfatase_N"/>
</dbReference>
<feature type="signal peptide" evidence="5">
    <location>
        <begin position="1"/>
        <end position="21"/>
    </location>
</feature>
<comment type="similarity">
    <text evidence="1">Belongs to the sulfatase family.</text>
</comment>
<feature type="domain" description="Sulfatase N-terminal" evidence="6">
    <location>
        <begin position="33"/>
        <end position="349"/>
    </location>
</feature>
<keyword evidence="3" id="KW-0378">Hydrolase</keyword>
<dbReference type="EMBL" id="JACHXU010000013">
    <property type="protein sequence ID" value="MBB3207964.1"/>
    <property type="molecule type" value="Genomic_DNA"/>
</dbReference>
<evidence type="ECO:0000256" key="2">
    <source>
        <dbReference type="ARBA" id="ARBA00022723"/>
    </source>
</evidence>
<evidence type="ECO:0000313" key="8">
    <source>
        <dbReference type="Proteomes" id="UP000536179"/>
    </source>
</evidence>
<evidence type="ECO:0000259" key="6">
    <source>
        <dbReference type="Pfam" id="PF00884"/>
    </source>
</evidence>